<dbReference type="PANTHER" id="PTHR13710:SF145">
    <property type="entry name" value="ATP-DEPENDENT DNA HELICASE"/>
    <property type="match status" value="1"/>
</dbReference>
<dbReference type="GO" id="GO:0005694">
    <property type="term" value="C:chromosome"/>
    <property type="evidence" value="ECO:0007669"/>
    <property type="project" value="TreeGrafter"/>
</dbReference>
<reference evidence="3 4" key="1">
    <citation type="submission" date="2017-11" db="EMBL/GenBank/DDBJ databases">
        <title>Comparative genomics of Botrytis spp.</title>
        <authorList>
            <person name="Valero-Jimenez C.A."/>
            <person name="Tapia P."/>
            <person name="Veloso J."/>
            <person name="Silva-Moreno E."/>
            <person name="Staats M."/>
            <person name="Valdes J.H."/>
            <person name="Van Kan J.A.L."/>
        </authorList>
    </citation>
    <scope>NUCLEOTIDE SEQUENCE [LARGE SCALE GENOMIC DNA]</scope>
    <source>
        <strain evidence="3 4">MUCL2830</strain>
    </source>
</reference>
<organism evidence="3 4">
    <name type="scientific">Botryotinia calthae</name>
    <dbReference type="NCBI Taxonomy" id="38488"/>
    <lineage>
        <taxon>Eukaryota</taxon>
        <taxon>Fungi</taxon>
        <taxon>Dikarya</taxon>
        <taxon>Ascomycota</taxon>
        <taxon>Pezizomycotina</taxon>
        <taxon>Leotiomycetes</taxon>
        <taxon>Helotiales</taxon>
        <taxon>Sclerotiniaceae</taxon>
        <taxon>Botryotinia</taxon>
    </lineage>
</organism>
<gene>
    <name evidence="3" type="ORF">BOTCAL_0075g00270</name>
</gene>
<dbReference type="InterPro" id="IPR011545">
    <property type="entry name" value="DEAD/DEAH_box_helicase_dom"/>
</dbReference>
<dbReference type="PANTHER" id="PTHR13710">
    <property type="entry name" value="DNA HELICASE RECQ FAMILY MEMBER"/>
    <property type="match status" value="1"/>
</dbReference>
<evidence type="ECO:0000259" key="2">
    <source>
        <dbReference type="Pfam" id="PF00270"/>
    </source>
</evidence>
<dbReference type="EMBL" id="PHWZ01000075">
    <property type="protein sequence ID" value="TEY74225.1"/>
    <property type="molecule type" value="Genomic_DNA"/>
</dbReference>
<evidence type="ECO:0000313" key="3">
    <source>
        <dbReference type="EMBL" id="TEY74225.1"/>
    </source>
</evidence>
<dbReference type="OrthoDB" id="5413666at2759"/>
<feature type="domain" description="DEAD/DEAH-box helicase" evidence="2">
    <location>
        <begin position="90"/>
        <end position="215"/>
    </location>
</feature>
<dbReference type="GO" id="GO:0005634">
    <property type="term" value="C:nucleus"/>
    <property type="evidence" value="ECO:0007669"/>
    <property type="project" value="TreeGrafter"/>
</dbReference>
<accession>A0A4Y8DB09</accession>
<dbReference type="GO" id="GO:0003676">
    <property type="term" value="F:nucleic acid binding"/>
    <property type="evidence" value="ECO:0007669"/>
    <property type="project" value="InterPro"/>
</dbReference>
<comment type="caution">
    <text evidence="3">The sequence shown here is derived from an EMBL/GenBank/DDBJ whole genome shotgun (WGS) entry which is preliminary data.</text>
</comment>
<dbReference type="InterPro" id="IPR027417">
    <property type="entry name" value="P-loop_NTPase"/>
</dbReference>
<protein>
    <recommendedName>
        <fullName evidence="2">DEAD/DEAH-box helicase domain-containing protein</fullName>
    </recommendedName>
</protein>
<comment type="similarity">
    <text evidence="1">Belongs to the helicase family. RecQ subfamily.</text>
</comment>
<dbReference type="SUPFAM" id="SSF52540">
    <property type="entry name" value="P-loop containing nucleoside triphosphate hydrolases"/>
    <property type="match status" value="1"/>
</dbReference>
<dbReference type="AlphaFoldDB" id="A0A4Y8DB09"/>
<dbReference type="Pfam" id="PF00270">
    <property type="entry name" value="DEAD"/>
    <property type="match status" value="1"/>
</dbReference>
<sequence length="219" mass="25025">MLLKCKGADQYTKCAKARRTKNRPVAVSTVFIGLNECMKRIHEIELMEMLEMIREGSVEEYIEKQEELIGLCLERILWFLDKTVIRKPKPMQTQILRRLIYGKSDTLCIARTGFGKSLILHSFSVLTGKITLQIVPLTKLGEEQFEDIKKLPRTSPCFLNSESMKEQSKIIDQISKGDYTHILLGLEQAASPKFKDALKSSDLQSRIGLIVIDECYLIV</sequence>
<dbReference type="Proteomes" id="UP000297299">
    <property type="component" value="Unassembled WGS sequence"/>
</dbReference>
<dbReference type="GO" id="GO:0005524">
    <property type="term" value="F:ATP binding"/>
    <property type="evidence" value="ECO:0007669"/>
    <property type="project" value="InterPro"/>
</dbReference>
<name>A0A4Y8DB09_9HELO</name>
<evidence type="ECO:0000256" key="1">
    <source>
        <dbReference type="ARBA" id="ARBA00005446"/>
    </source>
</evidence>
<keyword evidence="4" id="KW-1185">Reference proteome</keyword>
<proteinExistence type="inferred from homology"/>
<evidence type="ECO:0000313" key="4">
    <source>
        <dbReference type="Proteomes" id="UP000297299"/>
    </source>
</evidence>
<dbReference type="Gene3D" id="3.40.50.300">
    <property type="entry name" value="P-loop containing nucleotide triphosphate hydrolases"/>
    <property type="match status" value="1"/>
</dbReference>